<protein>
    <submittedName>
        <fullName evidence="2">Uncharacterized protein</fullName>
    </submittedName>
</protein>
<comment type="caution">
    <text evidence="2">The sequence shown here is derived from an EMBL/GenBank/DDBJ whole genome shotgun (WGS) entry which is preliminary data.</text>
</comment>
<feature type="transmembrane region" description="Helical" evidence="1">
    <location>
        <begin position="7"/>
        <end position="29"/>
    </location>
</feature>
<keyword evidence="1" id="KW-0472">Membrane</keyword>
<keyword evidence="1" id="KW-0812">Transmembrane</keyword>
<keyword evidence="3" id="KW-1185">Reference proteome</keyword>
<name>A0ABT3AAQ1_9ALTE</name>
<dbReference type="Proteomes" id="UP001652504">
    <property type="component" value="Unassembled WGS sequence"/>
</dbReference>
<organism evidence="2 3">
    <name type="scientific">Fluctibacter corallii</name>
    <dbReference type="NCBI Taxonomy" id="2984329"/>
    <lineage>
        <taxon>Bacteria</taxon>
        <taxon>Pseudomonadati</taxon>
        <taxon>Pseudomonadota</taxon>
        <taxon>Gammaproteobacteria</taxon>
        <taxon>Alteromonadales</taxon>
        <taxon>Alteromonadaceae</taxon>
        <taxon>Fluctibacter</taxon>
    </lineage>
</organism>
<gene>
    <name evidence="2" type="ORF">OE749_13775</name>
</gene>
<proteinExistence type="predicted"/>
<dbReference type="EMBL" id="JAOWKX010000007">
    <property type="protein sequence ID" value="MCV2885762.1"/>
    <property type="molecule type" value="Genomic_DNA"/>
</dbReference>
<evidence type="ECO:0000313" key="2">
    <source>
        <dbReference type="EMBL" id="MCV2885762.1"/>
    </source>
</evidence>
<dbReference type="RefSeq" id="WP_263713047.1">
    <property type="nucleotide sequence ID" value="NZ_JAOWKX010000007.1"/>
</dbReference>
<reference evidence="2 3" key="1">
    <citation type="submission" date="2022-10" db="EMBL/GenBank/DDBJ databases">
        <title>Aestuariibacter sp. AA17 isolated from Montipora capitata coral fragment.</title>
        <authorList>
            <person name="Emsley S.A."/>
            <person name="Pfannmuller K.M."/>
            <person name="Loughran R.M."/>
            <person name="Shlafstein M."/>
            <person name="Papke E."/>
            <person name="Saw J.H."/>
            <person name="Ushijima B."/>
            <person name="Videau P."/>
        </authorList>
    </citation>
    <scope>NUCLEOTIDE SEQUENCE [LARGE SCALE GENOMIC DNA]</scope>
    <source>
        <strain evidence="2 3">AA17</strain>
    </source>
</reference>
<evidence type="ECO:0000313" key="3">
    <source>
        <dbReference type="Proteomes" id="UP001652504"/>
    </source>
</evidence>
<keyword evidence="1" id="KW-1133">Transmembrane helix</keyword>
<sequence length="170" mass="19106">MIAKKYVHAWLVISTLSIFVGLYINYVFIVKDGGVPDKAELTVISGQLTAFETKTNGIKFKLSGFEPALIVKTKKERLKLLEVFESSQSNTLFEVLVDKTKEECRQILGYSCSVWSLQIEESSLFDYGTSVKQAQENNDRIDIFSKVLIVVGVIGSFALALFRVKLNKIK</sequence>
<feature type="transmembrane region" description="Helical" evidence="1">
    <location>
        <begin position="143"/>
        <end position="162"/>
    </location>
</feature>
<accession>A0ABT3AAQ1</accession>
<evidence type="ECO:0000256" key="1">
    <source>
        <dbReference type="SAM" id="Phobius"/>
    </source>
</evidence>